<protein>
    <submittedName>
        <fullName evidence="2">Uncharacterized protein</fullName>
    </submittedName>
</protein>
<keyword evidence="1" id="KW-0812">Transmembrane</keyword>
<organism evidence="2 3">
    <name type="scientific">Acer negundo</name>
    <name type="common">Box elder</name>
    <dbReference type="NCBI Taxonomy" id="4023"/>
    <lineage>
        <taxon>Eukaryota</taxon>
        <taxon>Viridiplantae</taxon>
        <taxon>Streptophyta</taxon>
        <taxon>Embryophyta</taxon>
        <taxon>Tracheophyta</taxon>
        <taxon>Spermatophyta</taxon>
        <taxon>Magnoliopsida</taxon>
        <taxon>eudicotyledons</taxon>
        <taxon>Gunneridae</taxon>
        <taxon>Pentapetalae</taxon>
        <taxon>rosids</taxon>
        <taxon>malvids</taxon>
        <taxon>Sapindales</taxon>
        <taxon>Sapindaceae</taxon>
        <taxon>Hippocastanoideae</taxon>
        <taxon>Acereae</taxon>
        <taxon>Acer</taxon>
    </lineage>
</organism>
<reference evidence="2" key="1">
    <citation type="journal article" date="2022" name="Plant J.">
        <title>Strategies of tolerance reflected in two North American maple genomes.</title>
        <authorList>
            <person name="McEvoy S.L."/>
            <person name="Sezen U.U."/>
            <person name="Trouern-Trend A."/>
            <person name="McMahon S.M."/>
            <person name="Schaberg P.G."/>
            <person name="Yang J."/>
            <person name="Wegrzyn J.L."/>
            <person name="Swenson N.G."/>
        </authorList>
    </citation>
    <scope>NUCLEOTIDE SEQUENCE</scope>
    <source>
        <strain evidence="2">91603</strain>
    </source>
</reference>
<sequence>MVVPIFANWRTDEVYNFQIFNALNSLELKSLEEPIYLFGQLFQKPLEHLTLGVSSALLKLVLVLVLLKLVLLLFKYLLATLGYLFAF</sequence>
<keyword evidence="1" id="KW-0472">Membrane</keyword>
<dbReference type="EMBL" id="JAJSOW010000100">
    <property type="protein sequence ID" value="KAI9185086.1"/>
    <property type="molecule type" value="Genomic_DNA"/>
</dbReference>
<evidence type="ECO:0000256" key="1">
    <source>
        <dbReference type="SAM" id="Phobius"/>
    </source>
</evidence>
<gene>
    <name evidence="2" type="ORF">LWI28_004023</name>
</gene>
<evidence type="ECO:0000313" key="2">
    <source>
        <dbReference type="EMBL" id="KAI9185086.1"/>
    </source>
</evidence>
<dbReference type="AlphaFoldDB" id="A0AAD5NUR5"/>
<reference evidence="2" key="2">
    <citation type="submission" date="2023-02" db="EMBL/GenBank/DDBJ databases">
        <authorList>
            <person name="Swenson N.G."/>
            <person name="Wegrzyn J.L."/>
            <person name="Mcevoy S.L."/>
        </authorList>
    </citation>
    <scope>NUCLEOTIDE SEQUENCE</scope>
    <source>
        <strain evidence="2">91603</strain>
        <tissue evidence="2">Leaf</tissue>
    </source>
</reference>
<evidence type="ECO:0000313" key="3">
    <source>
        <dbReference type="Proteomes" id="UP001064489"/>
    </source>
</evidence>
<comment type="caution">
    <text evidence="2">The sequence shown here is derived from an EMBL/GenBank/DDBJ whole genome shotgun (WGS) entry which is preliminary data.</text>
</comment>
<keyword evidence="1" id="KW-1133">Transmembrane helix</keyword>
<accession>A0AAD5NUR5</accession>
<feature type="transmembrane region" description="Helical" evidence="1">
    <location>
        <begin position="60"/>
        <end position="86"/>
    </location>
</feature>
<dbReference type="Proteomes" id="UP001064489">
    <property type="component" value="Chromosome 3"/>
</dbReference>
<keyword evidence="3" id="KW-1185">Reference proteome</keyword>
<name>A0AAD5NUR5_ACENE</name>
<proteinExistence type="predicted"/>